<keyword evidence="4" id="KW-1185">Reference proteome</keyword>
<organism evidence="3 4">
    <name type="scientific">Rhodoblastus sphagnicola</name>
    <dbReference type="NCBI Taxonomy" id="333368"/>
    <lineage>
        <taxon>Bacteria</taxon>
        <taxon>Pseudomonadati</taxon>
        <taxon>Pseudomonadota</taxon>
        <taxon>Alphaproteobacteria</taxon>
        <taxon>Hyphomicrobiales</taxon>
        <taxon>Rhodoblastaceae</taxon>
        <taxon>Rhodoblastus</taxon>
    </lineage>
</organism>
<evidence type="ECO:0000313" key="3">
    <source>
        <dbReference type="EMBL" id="PPQ29471.1"/>
    </source>
</evidence>
<proteinExistence type="predicted"/>
<sequence>MLKTLLTGAVLGFALLLSPLSSSAEPLPPNEPTAEQPHINHRGGDHARRHEPRRHEHRHHHHHHHHYHHHYHHG</sequence>
<keyword evidence="2" id="KW-0732">Signal</keyword>
<accession>A0A2S6N4C1</accession>
<dbReference type="EMBL" id="NHSJ01000092">
    <property type="protein sequence ID" value="PPQ29471.1"/>
    <property type="molecule type" value="Genomic_DNA"/>
</dbReference>
<reference evidence="3 4" key="1">
    <citation type="journal article" date="2018" name="Arch. Microbiol.">
        <title>New insights into the metabolic potential of the phototrophic purple bacterium Rhodopila globiformis DSM 161(T) from its draft genome sequence and evidence for a vanadium-dependent nitrogenase.</title>
        <authorList>
            <person name="Imhoff J.F."/>
            <person name="Rahn T."/>
            <person name="Kunzel S."/>
            <person name="Neulinger S.C."/>
        </authorList>
    </citation>
    <scope>NUCLEOTIDE SEQUENCE [LARGE SCALE GENOMIC DNA]</scope>
    <source>
        <strain evidence="3 4">DSM 16996</strain>
    </source>
</reference>
<evidence type="ECO:0000256" key="2">
    <source>
        <dbReference type="SAM" id="SignalP"/>
    </source>
</evidence>
<feature type="chain" id="PRO_5015733191" evidence="2">
    <location>
        <begin position="25"/>
        <end position="74"/>
    </location>
</feature>
<dbReference type="Proteomes" id="UP000239089">
    <property type="component" value="Unassembled WGS sequence"/>
</dbReference>
<gene>
    <name evidence="3" type="ORF">CCR94_15310</name>
</gene>
<evidence type="ECO:0000313" key="4">
    <source>
        <dbReference type="Proteomes" id="UP000239089"/>
    </source>
</evidence>
<feature type="region of interest" description="Disordered" evidence="1">
    <location>
        <begin position="20"/>
        <end position="74"/>
    </location>
</feature>
<protein>
    <submittedName>
        <fullName evidence="3">Uncharacterized protein</fullName>
    </submittedName>
</protein>
<dbReference type="AlphaFoldDB" id="A0A2S6N4C1"/>
<feature type="compositionally biased region" description="Basic residues" evidence="1">
    <location>
        <begin position="49"/>
        <end position="74"/>
    </location>
</feature>
<evidence type="ECO:0000256" key="1">
    <source>
        <dbReference type="SAM" id="MobiDB-lite"/>
    </source>
</evidence>
<comment type="caution">
    <text evidence="3">The sequence shown here is derived from an EMBL/GenBank/DDBJ whole genome shotgun (WGS) entry which is preliminary data.</text>
</comment>
<feature type="signal peptide" evidence="2">
    <location>
        <begin position="1"/>
        <end position="24"/>
    </location>
</feature>
<name>A0A2S6N4C1_9HYPH</name>